<reference evidence="2" key="2">
    <citation type="submission" date="2022-01" db="EMBL/GenBank/DDBJ databases">
        <authorList>
            <person name="Yamashiro T."/>
            <person name="Shiraishi A."/>
            <person name="Satake H."/>
            <person name="Nakayama K."/>
        </authorList>
    </citation>
    <scope>NUCLEOTIDE SEQUENCE</scope>
</reference>
<accession>A0ABQ5GRX0</accession>
<sequence length="242" mass="27518">MLRVSLPSVGISGEVESQTGHLPLCVVRPYGSDTYVLTMKMEILLEPASNKLLVGDSLNLPDHRIHKDGDGDASFQLKSDSLPHAHAQTTKTFYKHQDSRIMKAQELKTKTSAQTLIYKIFLQRYQVYQGRLLASFQDDAKYEHVGQDTRSQGGKDDQDKQGKDLKISDIKTKSKDNDKGSRSKITKHEGTSLQRRQRQRSQELNDKSNLIDLTKECHNELTSREIVSLKILSRTMEVRSLY</sequence>
<proteinExistence type="predicted"/>
<evidence type="ECO:0000313" key="3">
    <source>
        <dbReference type="Proteomes" id="UP001151760"/>
    </source>
</evidence>
<feature type="compositionally biased region" description="Basic and acidic residues" evidence="1">
    <location>
        <begin position="144"/>
        <end position="190"/>
    </location>
</feature>
<reference evidence="2" key="1">
    <citation type="journal article" date="2022" name="Int. J. Mol. Sci.">
        <title>Draft Genome of Tanacetum Coccineum: Genomic Comparison of Closely Related Tanacetum-Family Plants.</title>
        <authorList>
            <person name="Yamashiro T."/>
            <person name="Shiraishi A."/>
            <person name="Nakayama K."/>
            <person name="Satake H."/>
        </authorList>
    </citation>
    <scope>NUCLEOTIDE SEQUENCE</scope>
</reference>
<keyword evidence="3" id="KW-1185">Reference proteome</keyword>
<dbReference type="Proteomes" id="UP001151760">
    <property type="component" value="Unassembled WGS sequence"/>
</dbReference>
<protein>
    <submittedName>
        <fullName evidence="2">Uncharacterized protein</fullName>
    </submittedName>
</protein>
<organism evidence="2 3">
    <name type="scientific">Tanacetum coccineum</name>
    <dbReference type="NCBI Taxonomy" id="301880"/>
    <lineage>
        <taxon>Eukaryota</taxon>
        <taxon>Viridiplantae</taxon>
        <taxon>Streptophyta</taxon>
        <taxon>Embryophyta</taxon>
        <taxon>Tracheophyta</taxon>
        <taxon>Spermatophyta</taxon>
        <taxon>Magnoliopsida</taxon>
        <taxon>eudicotyledons</taxon>
        <taxon>Gunneridae</taxon>
        <taxon>Pentapetalae</taxon>
        <taxon>asterids</taxon>
        <taxon>campanulids</taxon>
        <taxon>Asterales</taxon>
        <taxon>Asteraceae</taxon>
        <taxon>Asteroideae</taxon>
        <taxon>Anthemideae</taxon>
        <taxon>Anthemidinae</taxon>
        <taxon>Tanacetum</taxon>
    </lineage>
</organism>
<evidence type="ECO:0000313" key="2">
    <source>
        <dbReference type="EMBL" id="GJT78418.1"/>
    </source>
</evidence>
<gene>
    <name evidence="2" type="ORF">Tco_1045143</name>
</gene>
<feature type="region of interest" description="Disordered" evidence="1">
    <location>
        <begin position="144"/>
        <end position="207"/>
    </location>
</feature>
<dbReference type="EMBL" id="BQNB010018800">
    <property type="protein sequence ID" value="GJT78418.1"/>
    <property type="molecule type" value="Genomic_DNA"/>
</dbReference>
<evidence type="ECO:0000256" key="1">
    <source>
        <dbReference type="SAM" id="MobiDB-lite"/>
    </source>
</evidence>
<name>A0ABQ5GRX0_9ASTR</name>
<comment type="caution">
    <text evidence="2">The sequence shown here is derived from an EMBL/GenBank/DDBJ whole genome shotgun (WGS) entry which is preliminary data.</text>
</comment>